<dbReference type="PANTHER" id="PTHR43615">
    <property type="entry name" value="PHOSPHOENOLPYRUVATE SYNTHASE-RELATED"/>
    <property type="match status" value="1"/>
</dbReference>
<dbReference type="InterPro" id="IPR002192">
    <property type="entry name" value="PPDK_AMP/ATP-bd"/>
</dbReference>
<dbReference type="PANTHER" id="PTHR43615:SF1">
    <property type="entry name" value="PPDK_N DOMAIN-CONTAINING PROTEIN"/>
    <property type="match status" value="1"/>
</dbReference>
<accession>A0A9X1ZWJ2</accession>
<organism evidence="2 3">
    <name type="scientific">Halalkalibacter alkaliphilus</name>
    <dbReference type="NCBI Taxonomy" id="2917993"/>
    <lineage>
        <taxon>Bacteria</taxon>
        <taxon>Bacillati</taxon>
        <taxon>Bacillota</taxon>
        <taxon>Bacilli</taxon>
        <taxon>Bacillales</taxon>
        <taxon>Bacillaceae</taxon>
        <taxon>Halalkalibacter</taxon>
    </lineage>
</organism>
<dbReference type="Gene3D" id="3.30.470.20">
    <property type="entry name" value="ATP-grasp fold, B domain"/>
    <property type="match status" value="1"/>
</dbReference>
<dbReference type="AlphaFoldDB" id="A0A9X1ZWJ2"/>
<protein>
    <submittedName>
        <fullName evidence="2">PEP/pyruvate-binding domain-containing protein</fullName>
    </submittedName>
</protein>
<dbReference type="GO" id="GO:0016301">
    <property type="term" value="F:kinase activity"/>
    <property type="evidence" value="ECO:0007669"/>
    <property type="project" value="InterPro"/>
</dbReference>
<reference evidence="2" key="1">
    <citation type="submission" date="2022-02" db="EMBL/GenBank/DDBJ databases">
        <title>Halalkalibacter sp. nov. isolated from Lonar Lake, India.</title>
        <authorList>
            <person name="Joshi A."/>
            <person name="Thite S."/>
            <person name="Lodha T."/>
        </authorList>
    </citation>
    <scope>NUCLEOTIDE SEQUENCE</scope>
    <source>
        <strain evidence="2">MEB205</strain>
    </source>
</reference>
<dbReference type="EMBL" id="JAKRYL010000005">
    <property type="protein sequence ID" value="MCL7746829.1"/>
    <property type="molecule type" value="Genomic_DNA"/>
</dbReference>
<comment type="caution">
    <text evidence="2">The sequence shown here is derived from an EMBL/GenBank/DDBJ whole genome shotgun (WGS) entry which is preliminary data.</text>
</comment>
<dbReference type="InterPro" id="IPR051549">
    <property type="entry name" value="PEP_Utilizing_Enz"/>
</dbReference>
<feature type="domain" description="Pyruvate phosphate dikinase AMP/ATP-binding" evidence="1">
    <location>
        <begin position="15"/>
        <end position="296"/>
    </location>
</feature>
<dbReference type="Gene3D" id="3.30.1490.20">
    <property type="entry name" value="ATP-grasp fold, A domain"/>
    <property type="match status" value="1"/>
</dbReference>
<proteinExistence type="predicted"/>
<evidence type="ECO:0000259" key="1">
    <source>
        <dbReference type="Pfam" id="PF01326"/>
    </source>
</evidence>
<dbReference type="SUPFAM" id="SSF56059">
    <property type="entry name" value="Glutathione synthetase ATP-binding domain-like"/>
    <property type="match status" value="1"/>
</dbReference>
<dbReference type="RefSeq" id="WP_250095739.1">
    <property type="nucleotide sequence ID" value="NZ_JAKRYL010000005.1"/>
</dbReference>
<keyword evidence="3" id="KW-1185">Reference proteome</keyword>
<dbReference type="GO" id="GO:0005524">
    <property type="term" value="F:ATP binding"/>
    <property type="evidence" value="ECO:0007669"/>
    <property type="project" value="InterPro"/>
</dbReference>
<gene>
    <name evidence="2" type="ORF">MF646_06795</name>
</gene>
<sequence length="301" mass="33052">MYVLSLVDCHVNSKEQVGSKAMNLSIMKKAFASIPDGFVVTSESFGTYLKQNQIDLEQKETIRESILCGVFPEEVEKEITCAYESLVGTYDAVAVRSSSAMEDLEGASFAGQYETILNVTTKQNLFDSIKRCWASYFSSDVQNYASNHDVALEDLLMGVFVQGMVDAEVSGVIFSANPVTGNAKEVLINASYGLGEAIVDGSVTPDMYIVGKETNQVMKELGDKDIQVVRTDNGNETVAVPSELQSAFCLEGEEVRSLTDLTVEIENYFKHPVDIEFAISKKDIYILQARPITTLKGEHLA</sequence>
<dbReference type="Proteomes" id="UP001139150">
    <property type="component" value="Unassembled WGS sequence"/>
</dbReference>
<evidence type="ECO:0000313" key="2">
    <source>
        <dbReference type="EMBL" id="MCL7746829.1"/>
    </source>
</evidence>
<name>A0A9X1ZWJ2_9BACI</name>
<dbReference type="InterPro" id="IPR013815">
    <property type="entry name" value="ATP_grasp_subdomain_1"/>
</dbReference>
<evidence type="ECO:0000313" key="3">
    <source>
        <dbReference type="Proteomes" id="UP001139150"/>
    </source>
</evidence>
<dbReference type="Pfam" id="PF01326">
    <property type="entry name" value="PPDK_N"/>
    <property type="match status" value="1"/>
</dbReference>